<protein>
    <submittedName>
        <fullName evidence="3 4">Uncharacterized protein LOC108674659</fullName>
    </submittedName>
</protein>
<gene>
    <name evidence="3 4" type="primary">LOC108674659</name>
</gene>
<proteinExistence type="predicted"/>
<keyword evidence="2" id="KW-1185">Reference proteome</keyword>
<dbReference type="KEGG" id="hazt:108674659"/>
<sequence>MSRSMAGNFFGKRRDDVDVTIDSMGGEAVRAQRLASELKNEKSSLDSQLRQLGDICRRQRCTINDLTEKQRELRERERGLQASVTQLAAQQQQLAHLTQQRKKRRADIELLKEQAVKEFVESALEVAAELREMDALEADSEAQESEVMRAAREEVESLQAAVQGLQLTEDTSDVSNDIAALDQFREFVQKINSKMASNKPRN</sequence>
<evidence type="ECO:0000256" key="1">
    <source>
        <dbReference type="SAM" id="Coils"/>
    </source>
</evidence>
<reference evidence="3 4" key="1">
    <citation type="submission" date="2025-04" db="UniProtKB">
        <authorList>
            <consortium name="RefSeq"/>
        </authorList>
    </citation>
    <scope>IDENTIFICATION</scope>
    <source>
        <tissue evidence="3 4">Whole organism</tissue>
    </source>
</reference>
<evidence type="ECO:0000313" key="3">
    <source>
        <dbReference type="RefSeq" id="XP_018018109.1"/>
    </source>
</evidence>
<evidence type="ECO:0000313" key="4">
    <source>
        <dbReference type="RefSeq" id="XP_047737374.1"/>
    </source>
</evidence>
<name>A0A8B7NWE5_HYAAZ</name>
<dbReference type="GeneID" id="108674659"/>
<dbReference type="RefSeq" id="XP_047737374.1">
    <property type="nucleotide sequence ID" value="XM_047881418.1"/>
</dbReference>
<feature type="coiled-coil region" evidence="1">
    <location>
        <begin position="28"/>
        <end position="168"/>
    </location>
</feature>
<keyword evidence="1" id="KW-0175">Coiled coil</keyword>
<dbReference type="AlphaFoldDB" id="A0A8B7NWE5"/>
<organism evidence="2 3">
    <name type="scientific">Hyalella azteca</name>
    <name type="common">Amphipod</name>
    <dbReference type="NCBI Taxonomy" id="294128"/>
    <lineage>
        <taxon>Eukaryota</taxon>
        <taxon>Metazoa</taxon>
        <taxon>Ecdysozoa</taxon>
        <taxon>Arthropoda</taxon>
        <taxon>Crustacea</taxon>
        <taxon>Multicrustacea</taxon>
        <taxon>Malacostraca</taxon>
        <taxon>Eumalacostraca</taxon>
        <taxon>Peracarida</taxon>
        <taxon>Amphipoda</taxon>
        <taxon>Senticaudata</taxon>
        <taxon>Talitrida</taxon>
        <taxon>Talitroidea</taxon>
        <taxon>Hyalellidae</taxon>
        <taxon>Hyalella</taxon>
    </lineage>
</organism>
<dbReference type="RefSeq" id="XP_018018109.1">
    <property type="nucleotide sequence ID" value="XM_018162620.2"/>
</dbReference>
<accession>A0A8B7NWE5</accession>
<evidence type="ECO:0000313" key="2">
    <source>
        <dbReference type="Proteomes" id="UP000694843"/>
    </source>
</evidence>
<dbReference type="Proteomes" id="UP000694843">
    <property type="component" value="Unplaced"/>
</dbReference>